<feature type="domain" description="HTH rpiR-type" evidence="5">
    <location>
        <begin position="46"/>
        <end position="122"/>
    </location>
</feature>
<dbReference type="Proteomes" id="UP000054925">
    <property type="component" value="Unassembled WGS sequence"/>
</dbReference>
<dbReference type="EMBL" id="FCOL02000006">
    <property type="protein sequence ID" value="SAL39575.1"/>
    <property type="molecule type" value="Genomic_DNA"/>
</dbReference>
<evidence type="ECO:0000313" key="8">
    <source>
        <dbReference type="Proteomes" id="UP000054925"/>
    </source>
</evidence>
<dbReference type="PANTHER" id="PTHR30514">
    <property type="entry name" value="GLUCOKINASE"/>
    <property type="match status" value="1"/>
</dbReference>
<dbReference type="SUPFAM" id="SSF53697">
    <property type="entry name" value="SIS domain"/>
    <property type="match status" value="1"/>
</dbReference>
<name>A0A158H5I0_9BURK</name>
<dbReference type="InterPro" id="IPR009057">
    <property type="entry name" value="Homeodomain-like_sf"/>
</dbReference>
<comment type="caution">
    <text evidence="7">The sequence shown here is derived from an EMBL/GenBank/DDBJ whole genome shotgun (WGS) entry which is preliminary data.</text>
</comment>
<dbReference type="GO" id="GO:0003677">
    <property type="term" value="F:DNA binding"/>
    <property type="evidence" value="ECO:0007669"/>
    <property type="project" value="UniProtKB-KW"/>
</dbReference>
<dbReference type="PANTHER" id="PTHR30514:SF20">
    <property type="entry name" value="TRANSCRIPTIONAL REGULATOR"/>
    <property type="match status" value="1"/>
</dbReference>
<evidence type="ECO:0000256" key="2">
    <source>
        <dbReference type="ARBA" id="ARBA00023125"/>
    </source>
</evidence>
<feature type="domain" description="SIS" evidence="6">
    <location>
        <begin position="176"/>
        <end position="318"/>
    </location>
</feature>
<dbReference type="Gene3D" id="1.10.10.10">
    <property type="entry name" value="Winged helix-like DNA-binding domain superfamily/Winged helix DNA-binding domain"/>
    <property type="match status" value="1"/>
</dbReference>
<keyword evidence="3" id="KW-0324">Glycolysis</keyword>
<dbReference type="PROSITE" id="PS51071">
    <property type="entry name" value="HTH_RPIR"/>
    <property type="match status" value="1"/>
</dbReference>
<dbReference type="InterPro" id="IPR001347">
    <property type="entry name" value="SIS_dom"/>
</dbReference>
<dbReference type="InterPro" id="IPR036388">
    <property type="entry name" value="WH-like_DNA-bd_sf"/>
</dbReference>
<dbReference type="InterPro" id="IPR035472">
    <property type="entry name" value="RpiR-like_SIS"/>
</dbReference>
<evidence type="ECO:0000256" key="3">
    <source>
        <dbReference type="ARBA" id="ARBA00023152"/>
    </source>
</evidence>
<dbReference type="PROSITE" id="PS51464">
    <property type="entry name" value="SIS"/>
    <property type="match status" value="1"/>
</dbReference>
<keyword evidence="8" id="KW-1185">Reference proteome</keyword>
<keyword evidence="4" id="KW-0804">Transcription</keyword>
<dbReference type="Pfam" id="PF01418">
    <property type="entry name" value="HTH_6"/>
    <property type="match status" value="1"/>
</dbReference>
<dbReference type="InterPro" id="IPR000281">
    <property type="entry name" value="HTH_RpiR"/>
</dbReference>
<accession>A0A158H5I0</accession>
<proteinExistence type="predicted"/>
<dbReference type="GO" id="GO:0097367">
    <property type="term" value="F:carbohydrate derivative binding"/>
    <property type="evidence" value="ECO:0007669"/>
    <property type="project" value="InterPro"/>
</dbReference>
<keyword evidence="2" id="KW-0238">DNA-binding</keyword>
<protein>
    <submittedName>
        <fullName evidence="7">Transcriptional regulatory protein</fullName>
    </submittedName>
</protein>
<dbReference type="CDD" id="cd05013">
    <property type="entry name" value="SIS_RpiR"/>
    <property type="match status" value="1"/>
</dbReference>
<organism evidence="7 8">
    <name type="scientific">Caballeronia terrestris</name>
    <dbReference type="NCBI Taxonomy" id="1226301"/>
    <lineage>
        <taxon>Bacteria</taxon>
        <taxon>Pseudomonadati</taxon>
        <taxon>Pseudomonadota</taxon>
        <taxon>Betaproteobacteria</taxon>
        <taxon>Burkholderiales</taxon>
        <taxon>Burkholderiaceae</taxon>
        <taxon>Caballeronia</taxon>
    </lineage>
</organism>
<dbReference type="GO" id="GO:0003700">
    <property type="term" value="F:DNA-binding transcription factor activity"/>
    <property type="evidence" value="ECO:0007669"/>
    <property type="project" value="InterPro"/>
</dbReference>
<evidence type="ECO:0000313" key="7">
    <source>
        <dbReference type="EMBL" id="SAL39575.1"/>
    </source>
</evidence>
<evidence type="ECO:0000256" key="1">
    <source>
        <dbReference type="ARBA" id="ARBA00023015"/>
    </source>
</evidence>
<dbReference type="Pfam" id="PF01380">
    <property type="entry name" value="SIS"/>
    <property type="match status" value="1"/>
</dbReference>
<dbReference type="InterPro" id="IPR047640">
    <property type="entry name" value="RpiR-like"/>
</dbReference>
<dbReference type="AlphaFoldDB" id="A0A158H5I0"/>
<reference evidence="7" key="1">
    <citation type="submission" date="2016-01" db="EMBL/GenBank/DDBJ databases">
        <authorList>
            <person name="Peeters C."/>
        </authorList>
    </citation>
    <scope>NUCLEOTIDE SEQUENCE [LARGE SCALE GENOMIC DNA]</scope>
    <source>
        <strain evidence="7">LMG 22937</strain>
    </source>
</reference>
<sequence>MEILSVRQMENTFHFVNPLPIISSIERVEEESPMQEETSADVQNVDDLMQRITEAYETLPRQLKSVATYIEQHRSNVMMDRTSDIASACGVHPSAVVRFAQRFGFSGFSDLQAVFKQAYAGQSGSPQSYQQRIRKLIDEKAGKVSGVSVAREFIAASRTGLDELEVGLDDEHFEAAVKMLQQAENIYVIGVRRSFAVASYIVYALQHTPKRVHLVSGFGGMYREQIRSVRKGDVVVAISFAPYGKETQYCVRAAQHHGAKTLVITDSQLSPLARHASAHLFVKEGSAFAFRSLTSTICLCQALFIALAYRLELNVEESKETGGYDD</sequence>
<dbReference type="SUPFAM" id="SSF46689">
    <property type="entry name" value="Homeodomain-like"/>
    <property type="match status" value="1"/>
</dbReference>
<dbReference type="Gene3D" id="3.40.50.10490">
    <property type="entry name" value="Glucose-6-phosphate isomerase like protein, domain 1"/>
    <property type="match status" value="1"/>
</dbReference>
<keyword evidence="1" id="KW-0805">Transcription regulation</keyword>
<evidence type="ECO:0000256" key="4">
    <source>
        <dbReference type="ARBA" id="ARBA00023163"/>
    </source>
</evidence>
<dbReference type="GO" id="GO:0006096">
    <property type="term" value="P:glycolytic process"/>
    <property type="evidence" value="ECO:0007669"/>
    <property type="project" value="UniProtKB-KW"/>
</dbReference>
<evidence type="ECO:0000259" key="5">
    <source>
        <dbReference type="PROSITE" id="PS51071"/>
    </source>
</evidence>
<gene>
    <name evidence="7" type="ORF">AWB67_01499</name>
</gene>
<evidence type="ECO:0000259" key="6">
    <source>
        <dbReference type="PROSITE" id="PS51464"/>
    </source>
</evidence>
<dbReference type="InterPro" id="IPR046348">
    <property type="entry name" value="SIS_dom_sf"/>
</dbReference>